<dbReference type="GO" id="GO:0051082">
    <property type="term" value="F:unfolded protein binding"/>
    <property type="evidence" value="ECO:0007669"/>
    <property type="project" value="TreeGrafter"/>
</dbReference>
<dbReference type="PANTHER" id="PTHR45640">
    <property type="entry name" value="HEAT SHOCK PROTEIN HSP-12.2-RELATED"/>
    <property type="match status" value="1"/>
</dbReference>
<dbReference type="Gene3D" id="2.60.40.790">
    <property type="match status" value="1"/>
</dbReference>
<dbReference type="InterPro" id="IPR001436">
    <property type="entry name" value="Alpha-crystallin/sHSP_animal"/>
</dbReference>
<dbReference type="Pfam" id="PF00011">
    <property type="entry name" value="HSP20"/>
    <property type="match status" value="1"/>
</dbReference>
<dbReference type="GO" id="GO:0005737">
    <property type="term" value="C:cytoplasm"/>
    <property type="evidence" value="ECO:0007669"/>
    <property type="project" value="TreeGrafter"/>
</dbReference>
<dbReference type="PROSITE" id="PS01031">
    <property type="entry name" value="SHSP"/>
    <property type="match status" value="1"/>
</dbReference>
<dbReference type="PANTHER" id="PTHR45640:SF24">
    <property type="entry name" value="SHSP DOMAIN-CONTAINING PROTEIN"/>
    <property type="match status" value="1"/>
</dbReference>
<dbReference type="CDD" id="cd06526">
    <property type="entry name" value="metazoan_ACD"/>
    <property type="match status" value="1"/>
</dbReference>
<dbReference type="InterPro" id="IPR008978">
    <property type="entry name" value="HSP20-like_chaperone"/>
</dbReference>
<name>A0A915CHX8_PARUN</name>
<evidence type="ECO:0000259" key="3">
    <source>
        <dbReference type="PROSITE" id="PS01031"/>
    </source>
</evidence>
<comment type="similarity">
    <text evidence="1 2">Belongs to the small heat shock protein (HSP20) family.</text>
</comment>
<sequence length="175" mass="19451">MHLTPDELLLLQNFDKRDSLMENAHTRVRFKIPTTKTLNEEVDAAHATSKGFFIVLDANGFRRKDFKVTVTRSCVLVSANRRMSEANDDGMGSSLRRRYIIPSDVLLGSISAAFTESGVLIIRGNRADVTKTDIPVHITGNHVPEVPQLPKTIPCRQTVFPADAVNYKVSKSSDI</sequence>
<proteinExistence type="inferred from homology"/>
<dbReference type="SUPFAM" id="SSF49764">
    <property type="entry name" value="HSP20-like chaperones"/>
    <property type="match status" value="1"/>
</dbReference>
<dbReference type="GO" id="GO:0009408">
    <property type="term" value="P:response to heat"/>
    <property type="evidence" value="ECO:0007669"/>
    <property type="project" value="TreeGrafter"/>
</dbReference>
<organism evidence="4 5">
    <name type="scientific">Parascaris univalens</name>
    <name type="common">Nematode worm</name>
    <dbReference type="NCBI Taxonomy" id="6257"/>
    <lineage>
        <taxon>Eukaryota</taxon>
        <taxon>Metazoa</taxon>
        <taxon>Ecdysozoa</taxon>
        <taxon>Nematoda</taxon>
        <taxon>Chromadorea</taxon>
        <taxon>Rhabditida</taxon>
        <taxon>Spirurina</taxon>
        <taxon>Ascaridomorpha</taxon>
        <taxon>Ascaridoidea</taxon>
        <taxon>Ascarididae</taxon>
        <taxon>Parascaris</taxon>
    </lineage>
</organism>
<dbReference type="AlphaFoldDB" id="A0A915CHX8"/>
<dbReference type="GO" id="GO:0005634">
    <property type="term" value="C:nucleus"/>
    <property type="evidence" value="ECO:0007669"/>
    <property type="project" value="TreeGrafter"/>
</dbReference>
<keyword evidence="4" id="KW-1185">Reference proteome</keyword>
<dbReference type="GO" id="GO:0042026">
    <property type="term" value="P:protein refolding"/>
    <property type="evidence" value="ECO:0007669"/>
    <property type="project" value="TreeGrafter"/>
</dbReference>
<evidence type="ECO:0000256" key="2">
    <source>
        <dbReference type="RuleBase" id="RU003616"/>
    </source>
</evidence>
<evidence type="ECO:0000256" key="1">
    <source>
        <dbReference type="PROSITE-ProRule" id="PRU00285"/>
    </source>
</evidence>
<reference evidence="5" key="1">
    <citation type="submission" date="2022-11" db="UniProtKB">
        <authorList>
            <consortium name="WormBaseParasite"/>
        </authorList>
    </citation>
    <scope>IDENTIFICATION</scope>
</reference>
<accession>A0A915CHX8</accession>
<protein>
    <submittedName>
        <fullName evidence="5">SHSP domain-containing protein</fullName>
    </submittedName>
</protein>
<dbReference type="InterPro" id="IPR002068">
    <property type="entry name" value="A-crystallin/Hsp20_dom"/>
</dbReference>
<dbReference type="WBParaSite" id="PgR177_g004_t01">
    <property type="protein sequence ID" value="PgR177_g004_t01"/>
    <property type="gene ID" value="PgR177_g004"/>
</dbReference>
<evidence type="ECO:0000313" key="4">
    <source>
        <dbReference type="Proteomes" id="UP000887569"/>
    </source>
</evidence>
<evidence type="ECO:0000313" key="5">
    <source>
        <dbReference type="WBParaSite" id="PgR177_g004_t01"/>
    </source>
</evidence>
<feature type="domain" description="SHSP" evidence="3">
    <location>
        <begin position="33"/>
        <end position="141"/>
    </location>
</feature>
<dbReference type="Proteomes" id="UP000887569">
    <property type="component" value="Unplaced"/>
</dbReference>